<feature type="non-terminal residue" evidence="2">
    <location>
        <position position="124"/>
    </location>
</feature>
<reference evidence="2 3" key="1">
    <citation type="journal article" date="2019" name="Mol. Biol. Evol.">
        <title>Blast fungal genomes show frequent chromosomal changes, gene gains and losses, and effector gene turnover.</title>
        <authorList>
            <person name="Gomez Luciano L.B."/>
            <person name="Jason Tsai I."/>
            <person name="Chuma I."/>
            <person name="Tosa Y."/>
            <person name="Chen Y.H."/>
            <person name="Li J.Y."/>
            <person name="Li M.Y."/>
            <person name="Jade Lu M.Y."/>
            <person name="Nakayashiki H."/>
            <person name="Li W.H."/>
        </authorList>
    </citation>
    <scope>NUCLEOTIDE SEQUENCE [LARGE SCALE GENOMIC DNA]</scope>
    <source>
        <strain evidence="2">MZ5-1-6</strain>
    </source>
</reference>
<gene>
    <name evidence="2" type="ORF">PoMZ_09966</name>
</gene>
<organism evidence="2 3">
    <name type="scientific">Pyricularia oryzae</name>
    <name type="common">Rice blast fungus</name>
    <name type="synonym">Magnaporthe oryzae</name>
    <dbReference type="NCBI Taxonomy" id="318829"/>
    <lineage>
        <taxon>Eukaryota</taxon>
        <taxon>Fungi</taxon>
        <taxon>Dikarya</taxon>
        <taxon>Ascomycota</taxon>
        <taxon>Pezizomycotina</taxon>
        <taxon>Sordariomycetes</taxon>
        <taxon>Sordariomycetidae</taxon>
        <taxon>Magnaporthales</taxon>
        <taxon>Pyriculariaceae</taxon>
        <taxon>Pyricularia</taxon>
    </lineage>
</organism>
<dbReference type="AlphaFoldDB" id="A0A4P7N2Z8"/>
<accession>A0A4P7N2Z8</accession>
<evidence type="ECO:0000256" key="1">
    <source>
        <dbReference type="SAM" id="MobiDB-lite"/>
    </source>
</evidence>
<feature type="region of interest" description="Disordered" evidence="1">
    <location>
        <begin position="83"/>
        <end position="124"/>
    </location>
</feature>
<feature type="region of interest" description="Disordered" evidence="1">
    <location>
        <begin position="44"/>
        <end position="70"/>
    </location>
</feature>
<name>A0A4P7N2Z8_PYROR</name>
<feature type="region of interest" description="Disordered" evidence="1">
    <location>
        <begin position="1"/>
        <end position="20"/>
    </location>
</feature>
<dbReference type="EMBL" id="CP034204">
    <property type="protein sequence ID" value="QBZ54270.1"/>
    <property type="molecule type" value="Genomic_DNA"/>
</dbReference>
<feature type="compositionally biased region" description="Basic and acidic residues" evidence="1">
    <location>
        <begin position="94"/>
        <end position="103"/>
    </location>
</feature>
<evidence type="ECO:0000313" key="3">
    <source>
        <dbReference type="Proteomes" id="UP000294847"/>
    </source>
</evidence>
<proteinExistence type="predicted"/>
<evidence type="ECO:0000313" key="2">
    <source>
        <dbReference type="EMBL" id="QBZ54270.1"/>
    </source>
</evidence>
<dbReference type="Proteomes" id="UP000294847">
    <property type="component" value="Chromosome 1"/>
</dbReference>
<sequence length="124" mass="13553">MGSADTLRYPPGQETRLDPLSCQLPPRVAIRLSTYLPLSPVAASHAMPATDGPRGSGGPNRGLMSSRHKEWEWARRRSSVVLFGGPGLSRSGMPKKEEKKTRFDTPANRKATAQPPLQFISSTR</sequence>
<protein>
    <submittedName>
        <fullName evidence="2">Uncharacterized protein</fullName>
    </submittedName>
</protein>